<sequence>MSASSLKWKNTSVIKRMEFHVFLLTDNAGGHPVDLYHEGVQIKFLPPNTASLLQPMDQGVIRTFKALYTGNYLQLLFDVMDEKEDFQLKV</sequence>
<dbReference type="AlphaFoldDB" id="A0A8X6QZ71"/>
<feature type="domain" description="DDE-1" evidence="1">
    <location>
        <begin position="10"/>
        <end position="88"/>
    </location>
</feature>
<evidence type="ECO:0000313" key="3">
    <source>
        <dbReference type="Proteomes" id="UP000887013"/>
    </source>
</evidence>
<comment type="caution">
    <text evidence="2">The sequence shown here is derived from an EMBL/GenBank/DDBJ whole genome shotgun (WGS) entry which is preliminary data.</text>
</comment>
<protein>
    <submittedName>
        <fullName evidence="2">HTH CENPB-type domain-containing protein</fullName>
    </submittedName>
</protein>
<dbReference type="GO" id="GO:0003676">
    <property type="term" value="F:nucleic acid binding"/>
    <property type="evidence" value="ECO:0007669"/>
    <property type="project" value="InterPro"/>
</dbReference>
<dbReference type="EMBL" id="BMAW01085892">
    <property type="protein sequence ID" value="GFU44881.1"/>
    <property type="molecule type" value="Genomic_DNA"/>
</dbReference>
<dbReference type="Pfam" id="PF03184">
    <property type="entry name" value="DDE_1"/>
    <property type="match status" value="1"/>
</dbReference>
<dbReference type="InterPro" id="IPR004875">
    <property type="entry name" value="DDE_SF_endonuclease_dom"/>
</dbReference>
<name>A0A8X6QZ71_NEPPI</name>
<keyword evidence="3" id="KW-1185">Reference proteome</keyword>
<dbReference type="Proteomes" id="UP000887013">
    <property type="component" value="Unassembled WGS sequence"/>
</dbReference>
<dbReference type="OrthoDB" id="6425361at2759"/>
<organism evidence="2 3">
    <name type="scientific">Nephila pilipes</name>
    <name type="common">Giant wood spider</name>
    <name type="synonym">Nephila maculata</name>
    <dbReference type="NCBI Taxonomy" id="299642"/>
    <lineage>
        <taxon>Eukaryota</taxon>
        <taxon>Metazoa</taxon>
        <taxon>Ecdysozoa</taxon>
        <taxon>Arthropoda</taxon>
        <taxon>Chelicerata</taxon>
        <taxon>Arachnida</taxon>
        <taxon>Araneae</taxon>
        <taxon>Araneomorphae</taxon>
        <taxon>Entelegynae</taxon>
        <taxon>Araneoidea</taxon>
        <taxon>Nephilidae</taxon>
        <taxon>Nephila</taxon>
    </lineage>
</organism>
<accession>A0A8X6QZ71</accession>
<proteinExistence type="predicted"/>
<evidence type="ECO:0000259" key="1">
    <source>
        <dbReference type="Pfam" id="PF03184"/>
    </source>
</evidence>
<gene>
    <name evidence="2" type="ORF">NPIL_604931</name>
</gene>
<evidence type="ECO:0000313" key="2">
    <source>
        <dbReference type="EMBL" id="GFU44881.1"/>
    </source>
</evidence>
<reference evidence="2" key="1">
    <citation type="submission" date="2020-08" db="EMBL/GenBank/DDBJ databases">
        <title>Multicomponent nature underlies the extraordinary mechanical properties of spider dragline silk.</title>
        <authorList>
            <person name="Kono N."/>
            <person name="Nakamura H."/>
            <person name="Mori M."/>
            <person name="Yoshida Y."/>
            <person name="Ohtoshi R."/>
            <person name="Malay A.D."/>
            <person name="Moran D.A.P."/>
            <person name="Tomita M."/>
            <person name="Numata K."/>
            <person name="Arakawa K."/>
        </authorList>
    </citation>
    <scope>NUCLEOTIDE SEQUENCE</scope>
</reference>